<evidence type="ECO:0000313" key="4">
    <source>
        <dbReference type="Proteomes" id="UP000263273"/>
    </source>
</evidence>
<organism evidence="3 4">
    <name type="scientific">Syntrophomonas wolfei</name>
    <dbReference type="NCBI Taxonomy" id="863"/>
    <lineage>
        <taxon>Bacteria</taxon>
        <taxon>Bacillati</taxon>
        <taxon>Bacillota</taxon>
        <taxon>Clostridia</taxon>
        <taxon>Eubacteriales</taxon>
        <taxon>Syntrophomonadaceae</taxon>
        <taxon>Syntrophomonas</taxon>
    </lineage>
</organism>
<dbReference type="EMBL" id="DNZF01000015">
    <property type="protein sequence ID" value="HBK52415.1"/>
    <property type="molecule type" value="Genomic_DNA"/>
</dbReference>
<feature type="region of interest" description="Disordered" evidence="1">
    <location>
        <begin position="1"/>
        <end position="38"/>
    </location>
</feature>
<feature type="non-terminal residue" evidence="3">
    <location>
        <position position="114"/>
    </location>
</feature>
<reference evidence="3 4" key="1">
    <citation type="journal article" date="2018" name="Nat. Biotechnol.">
        <title>A standardized bacterial taxonomy based on genome phylogeny substantially revises the tree of life.</title>
        <authorList>
            <person name="Parks D.H."/>
            <person name="Chuvochina M."/>
            <person name="Waite D.W."/>
            <person name="Rinke C."/>
            <person name="Skarshewski A."/>
            <person name="Chaumeil P.A."/>
            <person name="Hugenholtz P."/>
        </authorList>
    </citation>
    <scope>NUCLEOTIDE SEQUENCE [LARGE SCALE GENOMIC DNA]</scope>
    <source>
        <strain evidence="3">UBA10948</strain>
    </source>
</reference>
<gene>
    <name evidence="3" type="ORF">DDZ44_00560</name>
</gene>
<evidence type="ECO:0000256" key="1">
    <source>
        <dbReference type="SAM" id="MobiDB-lite"/>
    </source>
</evidence>
<dbReference type="Proteomes" id="UP000263273">
    <property type="component" value="Unassembled WGS sequence"/>
</dbReference>
<accession>A0A354YSW7</accession>
<dbReference type="RefSeq" id="WP_276619493.1">
    <property type="nucleotide sequence ID" value="NZ_DHSN01000035.1"/>
</dbReference>
<comment type="caution">
    <text evidence="3">The sequence shown here is derived from an EMBL/GenBank/DDBJ whole genome shotgun (WGS) entry which is preliminary data.</text>
</comment>
<evidence type="ECO:0000259" key="2">
    <source>
        <dbReference type="Pfam" id="PF18947"/>
    </source>
</evidence>
<dbReference type="GO" id="GO:0007165">
    <property type="term" value="P:signal transduction"/>
    <property type="evidence" value="ECO:0007669"/>
    <property type="project" value="InterPro"/>
</dbReference>
<feature type="compositionally biased region" description="Basic and acidic residues" evidence="1">
    <location>
        <begin position="11"/>
        <end position="20"/>
    </location>
</feature>
<evidence type="ECO:0000313" key="3">
    <source>
        <dbReference type="EMBL" id="HBK52415.1"/>
    </source>
</evidence>
<dbReference type="Gene3D" id="1.20.120.1530">
    <property type="match status" value="1"/>
</dbReference>
<name>A0A354YSW7_9FIRM</name>
<proteinExistence type="predicted"/>
<feature type="domain" description="HAMP" evidence="2">
    <location>
        <begin position="75"/>
        <end position="114"/>
    </location>
</feature>
<dbReference type="AlphaFoldDB" id="A0A354YSW7"/>
<protein>
    <submittedName>
        <fullName evidence="3">Methyl-accepting chemotaxis protein</fullName>
    </submittedName>
</protein>
<dbReference type="GO" id="GO:0016020">
    <property type="term" value="C:membrane"/>
    <property type="evidence" value="ECO:0007669"/>
    <property type="project" value="InterPro"/>
</dbReference>
<dbReference type="InterPro" id="IPR003660">
    <property type="entry name" value="HAMP_dom"/>
</dbReference>
<sequence length="114" mass="12296">MAGKKSNIDSSEEKNKEEVIGKGSVQKQDMGRVLPERTTGELQEEINLLVEAIKAGRLDVRANVGKASGLEKECLLGINQMLDAVIGPLNVAADYVERISRGDIPPTITDSYNG</sequence>
<dbReference type="Pfam" id="PF18947">
    <property type="entry name" value="HAMP_2"/>
    <property type="match status" value="1"/>
</dbReference>